<dbReference type="Proteomes" id="UP000017831">
    <property type="component" value="Unassembled WGS sequence"/>
</dbReference>
<reference evidence="2 3" key="1">
    <citation type="submission" date="2013-04" db="EMBL/GenBank/DDBJ databases">
        <title>The Genome Sequence of Bacteroides massiliensis DSM 17679.</title>
        <authorList>
            <consortium name="The Broad Institute Genomics Platform"/>
            <person name="Earl A."/>
            <person name="Ward D."/>
            <person name="Feldgarden M."/>
            <person name="Gevers D."/>
            <person name="Martens E."/>
            <person name="Fenner L."/>
            <person name="Roux V."/>
            <person name="Mallet M.N."/>
            <person name="Raoult D."/>
            <person name="Walker B."/>
            <person name="Young S."/>
            <person name="Zeng Q."/>
            <person name="Gargeya S."/>
            <person name="Fitzgerald M."/>
            <person name="Haas B."/>
            <person name="Abouelleil A."/>
            <person name="Allen A.W."/>
            <person name="Alvarado L."/>
            <person name="Arachchi H.M."/>
            <person name="Berlin A.M."/>
            <person name="Chapman S.B."/>
            <person name="Gainer-Dewar J."/>
            <person name="Goldberg J."/>
            <person name="Griggs A."/>
            <person name="Gujja S."/>
            <person name="Hansen M."/>
            <person name="Howarth C."/>
            <person name="Imamovic A."/>
            <person name="Ireland A."/>
            <person name="Larimer J."/>
            <person name="McCowan C."/>
            <person name="Murphy C."/>
            <person name="Pearson M."/>
            <person name="Poon T.W."/>
            <person name="Priest M."/>
            <person name="Roberts A."/>
            <person name="Saif S."/>
            <person name="Shea T."/>
            <person name="Sisk P."/>
            <person name="Sykes S."/>
            <person name="Wortman J."/>
            <person name="Nusbaum C."/>
            <person name="Birren B."/>
        </authorList>
    </citation>
    <scope>NUCLEOTIDE SEQUENCE [LARGE SCALE GENOMIC DNA]</scope>
    <source>
        <strain evidence="3">B84634 / Timone 84634 / DSM 17679 / JCM 13223</strain>
    </source>
</reference>
<feature type="transmembrane region" description="Helical" evidence="1">
    <location>
        <begin position="87"/>
        <end position="106"/>
    </location>
</feature>
<dbReference type="eggNOG" id="ENOG503333M">
    <property type="taxonomic scope" value="Bacteria"/>
</dbReference>
<evidence type="ECO:0008006" key="4">
    <source>
        <dbReference type="Google" id="ProtNLM"/>
    </source>
</evidence>
<dbReference type="PATRIC" id="fig|1121098.3.peg.1068"/>
<dbReference type="HOGENOM" id="CLU_132526_1_0_10"/>
<accession>U6RJQ7</accession>
<evidence type="ECO:0000313" key="2">
    <source>
        <dbReference type="EMBL" id="EOA56859.1"/>
    </source>
</evidence>
<dbReference type="GeneID" id="60062921"/>
<organism evidence="2 3">
    <name type="scientific">Phocaeicola massiliensis B84634 = Timone 84634 = DSM 17679 = JCM 13223</name>
    <dbReference type="NCBI Taxonomy" id="1121098"/>
    <lineage>
        <taxon>Bacteria</taxon>
        <taxon>Pseudomonadati</taxon>
        <taxon>Bacteroidota</taxon>
        <taxon>Bacteroidia</taxon>
        <taxon>Bacteroidales</taxon>
        <taxon>Bacteroidaceae</taxon>
        <taxon>Phocaeicola</taxon>
    </lineage>
</organism>
<proteinExistence type="predicted"/>
<feature type="transmembrane region" description="Helical" evidence="1">
    <location>
        <begin position="55"/>
        <end position="75"/>
    </location>
</feature>
<dbReference type="EMBL" id="AQHY01000010">
    <property type="protein sequence ID" value="EOA56859.1"/>
    <property type="molecule type" value="Genomic_DNA"/>
</dbReference>
<dbReference type="RefSeq" id="WP_005938034.1">
    <property type="nucleotide sequence ID" value="NZ_KB890327.1"/>
</dbReference>
<keyword evidence="1" id="KW-0472">Membrane</keyword>
<dbReference type="InterPro" id="IPR025635">
    <property type="entry name" value="DUF4293"/>
</dbReference>
<dbReference type="OrthoDB" id="594989at2"/>
<keyword evidence="1" id="KW-0812">Transmembrane</keyword>
<feature type="transmembrane region" description="Helical" evidence="1">
    <location>
        <begin position="112"/>
        <end position="132"/>
    </location>
</feature>
<protein>
    <recommendedName>
        <fullName evidence="4">DUF4293 family protein</fullName>
    </recommendedName>
</protein>
<sequence>MIQRIQSVYLLVVTILLIVCMCTPVGAYIAEDYSVSKFTNLCIVSADGVKDYAPWAMFVILVVAALLSFTTIFMFKKRMLQIRMTIFSTILLVGYYATLITFIFMLKDDSMTFSASWTLCLPFVAIILNWLAIRAIGKDEVLVKAYDRLR</sequence>
<dbReference type="Pfam" id="PF14126">
    <property type="entry name" value="DUF4293"/>
    <property type="match status" value="1"/>
</dbReference>
<evidence type="ECO:0000256" key="1">
    <source>
        <dbReference type="SAM" id="Phobius"/>
    </source>
</evidence>
<evidence type="ECO:0000313" key="3">
    <source>
        <dbReference type="Proteomes" id="UP000017831"/>
    </source>
</evidence>
<keyword evidence="1" id="KW-1133">Transmembrane helix</keyword>
<gene>
    <name evidence="2" type="ORF">HMPREF1534_01050</name>
</gene>
<keyword evidence="3" id="KW-1185">Reference proteome</keyword>
<dbReference type="AlphaFoldDB" id="U6RJQ7"/>
<dbReference type="STRING" id="1121098.HMPREF1534_01050"/>
<feature type="transmembrane region" description="Helical" evidence="1">
    <location>
        <begin position="7"/>
        <end position="30"/>
    </location>
</feature>
<name>U6RJQ7_9BACT</name>
<comment type="caution">
    <text evidence="2">The sequence shown here is derived from an EMBL/GenBank/DDBJ whole genome shotgun (WGS) entry which is preliminary data.</text>
</comment>